<gene>
    <name evidence="2" type="ORF">SEMRO_87_G046280.1</name>
</gene>
<comment type="caution">
    <text evidence="2">The sequence shown here is derived from an EMBL/GenBank/DDBJ whole genome shotgun (WGS) entry which is preliminary data.</text>
</comment>
<sequence length="1167" mass="131021">MGLSGTGPDASTDIEEKEASAAPMPSLSQAWGFANKSMRRACNTALKNNSFFDTLVDGIRKDAETKKRCKSGTPARGQIMQSDDVDGFLSPDSIVIGRTFKRRDMKATPTLEAEIDNLALESPETPTAMRFFGFGEQETGANDGIGGEQRRTQLDFGSPFTEQSAVSRFASGGFGSPLVEAIHEEDEDSAVATTENSFHIGTQTDLKSRLEAEIRDHCISRDCEEEICRALYHLFQSKAVPISRSSTTDENEVLTIRQVRKGSSIKILRIKESRHNTKKDIRGRKLKRKARLVETLFANLDASHNEIVSMIKIIGKNYSLRVLEEEECCLSIEQCAALMQYLPVTARGVERLARFFKTTLPTFGAQLFPTMLRKKLAAFALESFSLQLGFELVSLEIRGEKRNKKCLHVWVKEPAIVIESLTQSAIVAGKFEDSLTFSKHKDELIVVQGSDRGGDMTLCLVRVANRTKGNAPQYCIPLAFYEYGKECYSNLQKTIFHASKPTGEFLQKMLDGRLQIIIVEVEDNRSVDAQCRIVECDSILTITRVADGMHNTLRLPSSTESEMLPSFSIFNRTETVQQLDNESQHNKQYLQLMGKPIDGETEYQGFALTNSFGRDIIQTKFRESLRGRPTSQVRIKCLQIRCFTADDIKCNTCLMGQGTAGVMAPCTMCVGRKKDFGRYLTRPLNQQPPLRQYENSNPILYEAFVADAGGRADWVRATSTGQAKTLKLRYHSVVHQPLLNTPPELNTGSGMHVSSGLLTHCTTKMLEALGKIDGQVPWLGKLSGLVREAKHFVGTAVKEAERFRKKDAKLRKDMETAESLTTMANQIDLIQKERLEISSQLVALTKATESAKLFVEKGNDFMAGLSKKTKNRIIGPATYCFRKAYEIDGRVAFRVENSGFELSNGDGLRVLERRHAISQRMGRLFPNDRQLQLQVESLMNHYCGLAELLYEISTMMKSQRKWSERAASRFETITRQYAERWLEFIAKTGDAPSANSDEITVFNKLHVLRSHLAPFAIANQMLGRCSEEGFESAHKCIESIMHPLVCMTSTETRAYTIFKRIMLQCRPEIEAILREIEERFTGKKRAPYTKTSRALKSSDNALSAASEQHSQTLPEEFIHSINGYIIKEGWKDHFEFICMSKVPASWSDPFSSDESLGGVYRANADYI</sequence>
<accession>A0A9N8H8C2</accession>
<dbReference type="Proteomes" id="UP001153069">
    <property type="component" value="Unassembled WGS sequence"/>
</dbReference>
<feature type="region of interest" description="Disordered" evidence="1">
    <location>
        <begin position="1"/>
        <end position="24"/>
    </location>
</feature>
<proteinExistence type="predicted"/>
<keyword evidence="3" id="KW-1185">Reference proteome</keyword>
<name>A0A9N8H8C2_9STRA</name>
<dbReference type="OrthoDB" id="57156at2759"/>
<protein>
    <submittedName>
        <fullName evidence="2">Uncharacterized protein</fullName>
    </submittedName>
</protein>
<reference evidence="2" key="1">
    <citation type="submission" date="2020-06" db="EMBL/GenBank/DDBJ databases">
        <authorList>
            <consortium name="Plant Systems Biology data submission"/>
        </authorList>
    </citation>
    <scope>NUCLEOTIDE SEQUENCE</scope>
    <source>
        <strain evidence="2">D6</strain>
    </source>
</reference>
<evidence type="ECO:0000256" key="1">
    <source>
        <dbReference type="SAM" id="MobiDB-lite"/>
    </source>
</evidence>
<evidence type="ECO:0000313" key="3">
    <source>
        <dbReference type="Proteomes" id="UP001153069"/>
    </source>
</evidence>
<dbReference type="AlphaFoldDB" id="A0A9N8H8C2"/>
<evidence type="ECO:0000313" key="2">
    <source>
        <dbReference type="EMBL" id="CAB9500608.1"/>
    </source>
</evidence>
<dbReference type="EMBL" id="CAICTM010000086">
    <property type="protein sequence ID" value="CAB9500608.1"/>
    <property type="molecule type" value="Genomic_DNA"/>
</dbReference>
<organism evidence="2 3">
    <name type="scientific">Seminavis robusta</name>
    <dbReference type="NCBI Taxonomy" id="568900"/>
    <lineage>
        <taxon>Eukaryota</taxon>
        <taxon>Sar</taxon>
        <taxon>Stramenopiles</taxon>
        <taxon>Ochrophyta</taxon>
        <taxon>Bacillariophyta</taxon>
        <taxon>Bacillariophyceae</taxon>
        <taxon>Bacillariophycidae</taxon>
        <taxon>Naviculales</taxon>
        <taxon>Naviculaceae</taxon>
        <taxon>Seminavis</taxon>
    </lineage>
</organism>